<sequence length="237" mass="27792">MRIKKLKTIINKIVILILIIFCFESCSSQNRKQQYKEKRNLAFKEYMTAQKIPFKELNDSIFSAHYGDFLNYEKKIKLESNPYLKINKVYVHYRTPASVEFIIYSDKETFCISTSDLDIDGKVLSFPENGIIKVLQPITVEDFGDFEVTGNIIKTRKRHTTPFNQWYDYVSGTIKNDTIYFTEKFIGKEKTFEKKTFAKTKKTDFKEVYQPGLKTRKYTNGAGLISYEVTGEFNVEK</sequence>
<dbReference type="EMBL" id="JPRO01000009">
    <property type="protein sequence ID" value="KFF03097.1"/>
    <property type="molecule type" value="Genomic_DNA"/>
</dbReference>
<organism evidence="1 2">
    <name type="scientific">Chryseobacterium luteum</name>
    <dbReference type="NCBI Taxonomy" id="421531"/>
    <lineage>
        <taxon>Bacteria</taxon>
        <taxon>Pseudomonadati</taxon>
        <taxon>Bacteroidota</taxon>
        <taxon>Flavobacteriia</taxon>
        <taxon>Flavobacteriales</taxon>
        <taxon>Weeksellaceae</taxon>
        <taxon>Chryseobacterium group</taxon>
        <taxon>Chryseobacterium</taxon>
    </lineage>
</organism>
<comment type="caution">
    <text evidence="1">The sequence shown here is derived from an EMBL/GenBank/DDBJ whole genome shotgun (WGS) entry which is preliminary data.</text>
</comment>
<dbReference type="STRING" id="421531.IX38_12045"/>
<evidence type="ECO:0000313" key="2">
    <source>
        <dbReference type="Proteomes" id="UP000028703"/>
    </source>
</evidence>
<dbReference type="AlphaFoldDB" id="A0A085ZF83"/>
<protein>
    <submittedName>
        <fullName evidence="1">Uncharacterized protein</fullName>
    </submittedName>
</protein>
<reference evidence="1 2" key="1">
    <citation type="submission" date="2014-07" db="EMBL/GenBank/DDBJ databases">
        <title>Genome of Chryseobacterium luteum DSM 18605.</title>
        <authorList>
            <person name="Stropko S.J."/>
            <person name="Pipes S.E."/>
            <person name="Newman J.D."/>
        </authorList>
    </citation>
    <scope>NUCLEOTIDE SEQUENCE [LARGE SCALE GENOMIC DNA]</scope>
    <source>
        <strain evidence="1 2">DSM 18605</strain>
    </source>
</reference>
<keyword evidence="2" id="KW-1185">Reference proteome</keyword>
<gene>
    <name evidence="1" type="ORF">IX38_12045</name>
</gene>
<evidence type="ECO:0000313" key="1">
    <source>
        <dbReference type="EMBL" id="KFF03097.1"/>
    </source>
</evidence>
<name>A0A085ZF83_9FLAO</name>
<accession>A0A085ZF83</accession>
<dbReference type="Proteomes" id="UP000028703">
    <property type="component" value="Unassembled WGS sequence"/>
</dbReference>
<proteinExistence type="predicted"/>